<proteinExistence type="predicted"/>
<gene>
    <name evidence="1" type="ORF">DSLASN_28930</name>
</gene>
<sequence>MNMFKRWLTERRLKAAVGEINSLAMDLFLETLLRLMRFVFILDRGFRRNIEGFDGRYAFMSRDGNIAASAIFEDNRMRVKNKVVDQADITVVFKDGKALRHFLFSEHPDIIAAILDNEISYTGNLNYLAKFAYMAKHLQLRFAM</sequence>
<dbReference type="Proteomes" id="UP001320148">
    <property type="component" value="Chromosome"/>
</dbReference>
<keyword evidence="2" id="KW-1185">Reference proteome</keyword>
<evidence type="ECO:0000313" key="1">
    <source>
        <dbReference type="EMBL" id="BCS97261.1"/>
    </source>
</evidence>
<evidence type="ECO:0000313" key="2">
    <source>
        <dbReference type="Proteomes" id="UP001320148"/>
    </source>
</evidence>
<organism evidence="1 2">
    <name type="scientific">Desulfoluna limicola</name>
    <dbReference type="NCBI Taxonomy" id="2810562"/>
    <lineage>
        <taxon>Bacteria</taxon>
        <taxon>Pseudomonadati</taxon>
        <taxon>Thermodesulfobacteriota</taxon>
        <taxon>Desulfobacteria</taxon>
        <taxon>Desulfobacterales</taxon>
        <taxon>Desulfolunaceae</taxon>
        <taxon>Desulfoluna</taxon>
    </lineage>
</organism>
<evidence type="ECO:0008006" key="3">
    <source>
        <dbReference type="Google" id="ProtNLM"/>
    </source>
</evidence>
<dbReference type="EMBL" id="AP024488">
    <property type="protein sequence ID" value="BCS97261.1"/>
    <property type="molecule type" value="Genomic_DNA"/>
</dbReference>
<name>A0ABN6F6H0_9BACT</name>
<reference evidence="1 2" key="1">
    <citation type="submission" date="2021-02" db="EMBL/GenBank/DDBJ databases">
        <title>Complete genome of Desulfoluna sp. strain ASN36.</title>
        <authorList>
            <person name="Takahashi A."/>
            <person name="Kojima H."/>
            <person name="Fukui M."/>
        </authorList>
    </citation>
    <scope>NUCLEOTIDE SEQUENCE [LARGE SCALE GENOMIC DNA]</scope>
    <source>
        <strain evidence="1 2">ASN36</strain>
    </source>
</reference>
<protein>
    <recommendedName>
        <fullName evidence="3">SCP2 domain-containing protein</fullName>
    </recommendedName>
</protein>
<accession>A0ABN6F6H0</accession>
<dbReference type="RefSeq" id="WP_236888690.1">
    <property type="nucleotide sequence ID" value="NZ_AP024488.1"/>
</dbReference>